<dbReference type="SMART" id="SM00387">
    <property type="entry name" value="HATPase_c"/>
    <property type="match status" value="1"/>
</dbReference>
<dbReference type="GO" id="GO:0004673">
    <property type="term" value="F:protein histidine kinase activity"/>
    <property type="evidence" value="ECO:0007669"/>
    <property type="project" value="UniProtKB-EC"/>
</dbReference>
<keyword evidence="7" id="KW-0418">Kinase</keyword>
<dbReference type="InterPro" id="IPR050980">
    <property type="entry name" value="2C_sensor_his_kinase"/>
</dbReference>
<dbReference type="InterPro" id="IPR005467">
    <property type="entry name" value="His_kinase_dom"/>
</dbReference>
<evidence type="ECO:0000259" key="11">
    <source>
        <dbReference type="PROSITE" id="PS50885"/>
    </source>
</evidence>
<keyword evidence="8" id="KW-0067">ATP-binding</keyword>
<proteinExistence type="predicted"/>
<comment type="subcellular location">
    <subcellularLocation>
        <location evidence="2">Membrane</location>
    </subcellularLocation>
</comment>
<evidence type="ECO:0000256" key="8">
    <source>
        <dbReference type="ARBA" id="ARBA00022840"/>
    </source>
</evidence>
<protein>
    <recommendedName>
        <fullName evidence="3">histidine kinase</fullName>
        <ecNumber evidence="3">2.7.13.3</ecNumber>
    </recommendedName>
</protein>
<dbReference type="PANTHER" id="PTHR44936">
    <property type="entry name" value="SENSOR PROTEIN CREC"/>
    <property type="match status" value="1"/>
</dbReference>
<dbReference type="AlphaFoldDB" id="A0A518BEV3"/>
<dbReference type="EMBL" id="CP036287">
    <property type="protein sequence ID" value="QDU65515.1"/>
    <property type="molecule type" value="Genomic_DNA"/>
</dbReference>
<dbReference type="GO" id="GO:0005524">
    <property type="term" value="F:ATP binding"/>
    <property type="evidence" value="ECO:0007669"/>
    <property type="project" value="UniProtKB-KW"/>
</dbReference>
<dbReference type="Gene3D" id="3.30.565.10">
    <property type="entry name" value="Histidine kinase-like ATPase, C-terminal domain"/>
    <property type="match status" value="1"/>
</dbReference>
<dbReference type="InterPro" id="IPR004358">
    <property type="entry name" value="Sig_transdc_His_kin-like_C"/>
</dbReference>
<dbReference type="SUPFAM" id="SSF55874">
    <property type="entry name" value="ATPase domain of HSP90 chaperone/DNA topoisomerase II/histidine kinase"/>
    <property type="match status" value="1"/>
</dbReference>
<comment type="catalytic activity">
    <reaction evidence="1">
        <text>ATP + protein L-histidine = ADP + protein N-phospho-L-histidine.</text>
        <dbReference type="EC" id="2.7.13.3"/>
    </reaction>
</comment>
<gene>
    <name evidence="12" type="primary">zraS_2</name>
    <name evidence="12" type="ORF">Pla133_05800</name>
</gene>
<evidence type="ECO:0000256" key="2">
    <source>
        <dbReference type="ARBA" id="ARBA00004370"/>
    </source>
</evidence>
<dbReference type="GO" id="GO:0016020">
    <property type="term" value="C:membrane"/>
    <property type="evidence" value="ECO:0007669"/>
    <property type="project" value="UniProtKB-SubCell"/>
</dbReference>
<evidence type="ECO:0000256" key="9">
    <source>
        <dbReference type="SAM" id="Coils"/>
    </source>
</evidence>
<keyword evidence="6" id="KW-0547">Nucleotide-binding</keyword>
<dbReference type="Gene3D" id="6.10.340.10">
    <property type="match status" value="1"/>
</dbReference>
<keyword evidence="13" id="KW-1185">Reference proteome</keyword>
<sequence>MSLRLKIIRTLLVLVALYAAADHGVQRMILTPSFEDLEHEHAERDLKRTVVAIENEVQNLNRLAAGLASNPALDDYIARSDDTYERVLLHEGTLDAQRVDLLFVIDSEGGVLWSDIRPEAPGMEGRLRGFPRGRLAASHPLLASARGDLEPISGLMSTERGPMVVSSRPVLEPGHSKLLGRLLMGSLLPGARMEAIGTSTGLQLDVWALDSPELPPEMLAIRDDVTAAAGTVLRAIDNDHLEAFATLDDIQHRPAMLLRAKLPRTISARGRNAIQYALLSAVAIGLGTLLVLQRLLGRMVLEPLATLTQHAVAIGKSDDAHARVGMERDDEIGTLAREFDSMLEKLAASREAVVTAARSAGMSEIATGILHNVGNVLNSVVLGVELADDRLRRSKLPQLSKLVVLLESQGDQLATFIADDPRGQKLLPFLQALVRELESERSNVAGELVNVREGVDHIRELVASQQAYAGQSRLDESLDLGQQIDKAVELTAQASGAVARDLEIVRDYDDLPIVSVDRHKLLEILVNLIQNARQSVAEAGVDAPRLTVSVKTTDSGTLRLAVRDNGLGIAPDHVERIFSHGFTTKKNGHGFGLHSAANSATELGGHLSVTSDGLGCGAEFVLEFPLQRAKAA</sequence>
<dbReference type="Pfam" id="PF00672">
    <property type="entry name" value="HAMP"/>
    <property type="match status" value="1"/>
</dbReference>
<dbReference type="InterPro" id="IPR036890">
    <property type="entry name" value="HATPase_C_sf"/>
</dbReference>
<dbReference type="InterPro" id="IPR003594">
    <property type="entry name" value="HATPase_dom"/>
</dbReference>
<dbReference type="SUPFAM" id="SSF158472">
    <property type="entry name" value="HAMP domain-like"/>
    <property type="match status" value="1"/>
</dbReference>
<dbReference type="PRINTS" id="PR00344">
    <property type="entry name" value="BCTRLSENSOR"/>
</dbReference>
<dbReference type="EC" id="2.7.13.3" evidence="3"/>
<evidence type="ECO:0000256" key="3">
    <source>
        <dbReference type="ARBA" id="ARBA00012438"/>
    </source>
</evidence>
<feature type="domain" description="HAMP" evidence="11">
    <location>
        <begin position="298"/>
        <end position="351"/>
    </location>
</feature>
<dbReference type="InterPro" id="IPR007892">
    <property type="entry name" value="CHASE4"/>
</dbReference>
<dbReference type="Pfam" id="PF05228">
    <property type="entry name" value="CHASE4"/>
    <property type="match status" value="1"/>
</dbReference>
<keyword evidence="9" id="KW-0175">Coiled coil</keyword>
<keyword evidence="5 12" id="KW-0808">Transferase</keyword>
<dbReference type="PROSITE" id="PS50885">
    <property type="entry name" value="HAMP"/>
    <property type="match status" value="1"/>
</dbReference>
<evidence type="ECO:0000256" key="1">
    <source>
        <dbReference type="ARBA" id="ARBA00000085"/>
    </source>
</evidence>
<dbReference type="Proteomes" id="UP000316921">
    <property type="component" value="Chromosome"/>
</dbReference>
<evidence type="ECO:0000256" key="6">
    <source>
        <dbReference type="ARBA" id="ARBA00022741"/>
    </source>
</evidence>
<dbReference type="InterPro" id="IPR003660">
    <property type="entry name" value="HAMP_dom"/>
</dbReference>
<dbReference type="PANTHER" id="PTHR44936:SF10">
    <property type="entry name" value="SENSOR PROTEIN RSTB"/>
    <property type="match status" value="1"/>
</dbReference>
<evidence type="ECO:0000256" key="4">
    <source>
        <dbReference type="ARBA" id="ARBA00022553"/>
    </source>
</evidence>
<evidence type="ECO:0000256" key="7">
    <source>
        <dbReference type="ARBA" id="ARBA00022777"/>
    </source>
</evidence>
<reference evidence="12 13" key="1">
    <citation type="submission" date="2019-02" db="EMBL/GenBank/DDBJ databases">
        <title>Deep-cultivation of Planctomycetes and their phenomic and genomic characterization uncovers novel biology.</title>
        <authorList>
            <person name="Wiegand S."/>
            <person name="Jogler M."/>
            <person name="Boedeker C."/>
            <person name="Pinto D."/>
            <person name="Vollmers J."/>
            <person name="Rivas-Marin E."/>
            <person name="Kohn T."/>
            <person name="Peeters S.H."/>
            <person name="Heuer A."/>
            <person name="Rast P."/>
            <person name="Oberbeckmann S."/>
            <person name="Bunk B."/>
            <person name="Jeske O."/>
            <person name="Meyerdierks A."/>
            <person name="Storesund J.E."/>
            <person name="Kallscheuer N."/>
            <person name="Luecker S."/>
            <person name="Lage O.M."/>
            <person name="Pohl T."/>
            <person name="Merkel B.J."/>
            <person name="Hornburger P."/>
            <person name="Mueller R.-W."/>
            <person name="Bruemmer F."/>
            <person name="Labrenz M."/>
            <person name="Spormann A.M."/>
            <person name="Op den Camp H."/>
            <person name="Overmann J."/>
            <person name="Amann R."/>
            <person name="Jetten M.S.M."/>
            <person name="Mascher T."/>
            <person name="Medema M.H."/>
            <person name="Devos D.P."/>
            <person name="Kaster A.-K."/>
            <person name="Ovreas L."/>
            <person name="Rohde M."/>
            <person name="Galperin M.Y."/>
            <person name="Jogler C."/>
        </authorList>
    </citation>
    <scope>NUCLEOTIDE SEQUENCE [LARGE SCALE GENOMIC DNA]</scope>
    <source>
        <strain evidence="12 13">Pla133</strain>
    </source>
</reference>
<evidence type="ECO:0000313" key="12">
    <source>
        <dbReference type="EMBL" id="QDU65515.1"/>
    </source>
</evidence>
<dbReference type="RefSeq" id="WP_145062209.1">
    <property type="nucleotide sequence ID" value="NZ_CP036287.1"/>
</dbReference>
<keyword evidence="4" id="KW-0597">Phosphoprotein</keyword>
<feature type="domain" description="Histidine kinase" evidence="10">
    <location>
        <begin position="432"/>
        <end position="628"/>
    </location>
</feature>
<feature type="coiled-coil region" evidence="9">
    <location>
        <begin position="43"/>
        <end position="70"/>
    </location>
</feature>
<evidence type="ECO:0000256" key="5">
    <source>
        <dbReference type="ARBA" id="ARBA00022679"/>
    </source>
</evidence>
<dbReference type="Pfam" id="PF02518">
    <property type="entry name" value="HATPase_c"/>
    <property type="match status" value="1"/>
</dbReference>
<evidence type="ECO:0000313" key="13">
    <source>
        <dbReference type="Proteomes" id="UP000316921"/>
    </source>
</evidence>
<organism evidence="12 13">
    <name type="scientific">Engelhardtia mirabilis</name>
    <dbReference type="NCBI Taxonomy" id="2528011"/>
    <lineage>
        <taxon>Bacteria</taxon>
        <taxon>Pseudomonadati</taxon>
        <taxon>Planctomycetota</taxon>
        <taxon>Planctomycetia</taxon>
        <taxon>Planctomycetia incertae sedis</taxon>
        <taxon>Engelhardtia</taxon>
    </lineage>
</organism>
<dbReference type="GO" id="GO:0007165">
    <property type="term" value="P:signal transduction"/>
    <property type="evidence" value="ECO:0007669"/>
    <property type="project" value="InterPro"/>
</dbReference>
<dbReference type="KEGG" id="pbap:Pla133_05800"/>
<name>A0A518BEV3_9BACT</name>
<evidence type="ECO:0000259" key="10">
    <source>
        <dbReference type="PROSITE" id="PS50109"/>
    </source>
</evidence>
<dbReference type="SMART" id="SM00304">
    <property type="entry name" value="HAMP"/>
    <property type="match status" value="1"/>
</dbReference>
<dbReference type="PROSITE" id="PS50109">
    <property type="entry name" value="HIS_KIN"/>
    <property type="match status" value="1"/>
</dbReference>
<accession>A0A518BEV3</accession>
<dbReference type="CDD" id="cd06225">
    <property type="entry name" value="HAMP"/>
    <property type="match status" value="1"/>
</dbReference>